<dbReference type="SUPFAM" id="SSF109998">
    <property type="entry name" value="Triger factor/SurA peptide-binding domain-like"/>
    <property type="match status" value="1"/>
</dbReference>
<dbReference type="Proteomes" id="UP000249799">
    <property type="component" value="Chromosome"/>
</dbReference>
<dbReference type="OrthoDB" id="117954at2"/>
<dbReference type="KEGG" id="bsed:DN745_08120"/>
<evidence type="ECO:0000256" key="2">
    <source>
        <dbReference type="SAM" id="SignalP"/>
    </source>
</evidence>
<evidence type="ECO:0008006" key="5">
    <source>
        <dbReference type="Google" id="ProtNLM"/>
    </source>
</evidence>
<protein>
    <recommendedName>
        <fullName evidence="5">SurA N-terminal domain-containing protein</fullName>
    </recommendedName>
</protein>
<feature type="chain" id="PRO_5016377352" description="SurA N-terminal domain-containing protein" evidence="2">
    <location>
        <begin position="31"/>
        <end position="272"/>
    </location>
</feature>
<dbReference type="Gene3D" id="1.10.4030.10">
    <property type="entry name" value="Porin chaperone SurA, peptide-binding domain"/>
    <property type="match status" value="1"/>
</dbReference>
<reference evidence="3 4" key="1">
    <citation type="submission" date="2018-06" db="EMBL/GenBank/DDBJ databases">
        <title>Lujinxingia sediminis gen. nov. sp. nov., a new facultative anaerobic member of the class Deltaproteobacteria, and proposal of Lujinxingaceae fam. nov.</title>
        <authorList>
            <person name="Guo L.-Y."/>
            <person name="Li C.-M."/>
            <person name="Wang S."/>
            <person name="Du Z.-J."/>
        </authorList>
    </citation>
    <scope>NUCLEOTIDE SEQUENCE [LARGE SCALE GENOMIC DNA]</scope>
    <source>
        <strain evidence="3 4">FA350</strain>
    </source>
</reference>
<dbReference type="InterPro" id="IPR050245">
    <property type="entry name" value="PrsA_foldase"/>
</dbReference>
<feature type="compositionally biased region" description="Basic and acidic residues" evidence="1">
    <location>
        <begin position="254"/>
        <end position="266"/>
    </location>
</feature>
<feature type="region of interest" description="Disordered" evidence="1">
    <location>
        <begin position="28"/>
        <end position="58"/>
    </location>
</feature>
<keyword evidence="2" id="KW-0732">Signal</keyword>
<evidence type="ECO:0000256" key="1">
    <source>
        <dbReference type="SAM" id="MobiDB-lite"/>
    </source>
</evidence>
<dbReference type="AlphaFoldDB" id="A0A2Z4FKS1"/>
<dbReference type="PANTHER" id="PTHR47245">
    <property type="entry name" value="PEPTIDYLPROLYL ISOMERASE"/>
    <property type="match status" value="1"/>
</dbReference>
<accession>A0A2Z4FKS1</accession>
<feature type="region of interest" description="Disordered" evidence="1">
    <location>
        <begin position="222"/>
        <end position="272"/>
    </location>
</feature>
<dbReference type="PANTHER" id="PTHR47245:SF2">
    <property type="entry name" value="PEPTIDYL-PROLYL CIS-TRANS ISOMERASE HP_0175-RELATED"/>
    <property type="match status" value="1"/>
</dbReference>
<dbReference type="EMBL" id="CP030032">
    <property type="protein sequence ID" value="AWV89304.1"/>
    <property type="molecule type" value="Genomic_DNA"/>
</dbReference>
<organism evidence="3 4">
    <name type="scientific">Bradymonas sediminis</name>
    <dbReference type="NCBI Taxonomy" id="1548548"/>
    <lineage>
        <taxon>Bacteria</taxon>
        <taxon>Deltaproteobacteria</taxon>
        <taxon>Bradymonadales</taxon>
        <taxon>Bradymonadaceae</taxon>
        <taxon>Bradymonas</taxon>
    </lineage>
</organism>
<feature type="signal peptide" evidence="2">
    <location>
        <begin position="1"/>
        <end position="30"/>
    </location>
</feature>
<dbReference type="Pfam" id="PF13624">
    <property type="entry name" value="SurA_N_3"/>
    <property type="match status" value="1"/>
</dbReference>
<sequence length="272" mass="29754">MECLMRHLKSSLLFVALIGAQLVAHGCATASSPDRPSSAKHDAAPAQAPQEHMSPQHISSDDLPFRAVGPVAEVNGKIITAAEFNQEMRLRARTLAGKEAPHEAVQSLKVETLERLIDRALADQAVANSGVEVTPSVVDAELRAFKAKLPSEDVYAFYLADVGITEAEFRQQLAKNYQLRQLVVEKYGIGERDIALEHSQRAFIESLRRAASIRRMEDNIQAGIRPATADAPVSQKEDSQAGESAATGANAKQPVDKEEVRKKLQDQLRQTR</sequence>
<name>A0A2Z4FKS1_9DELT</name>
<proteinExistence type="predicted"/>
<evidence type="ECO:0000313" key="3">
    <source>
        <dbReference type="EMBL" id="AWV89304.1"/>
    </source>
</evidence>
<gene>
    <name evidence="3" type="ORF">DN745_08120</name>
</gene>
<keyword evidence="4" id="KW-1185">Reference proteome</keyword>
<dbReference type="InterPro" id="IPR027304">
    <property type="entry name" value="Trigger_fact/SurA_dom_sf"/>
</dbReference>
<evidence type="ECO:0000313" key="4">
    <source>
        <dbReference type="Proteomes" id="UP000249799"/>
    </source>
</evidence>